<dbReference type="RefSeq" id="XP_041630664.1">
    <property type="nucleotide sequence ID" value="XM_041774730.2"/>
</dbReference>
<name>A0ABM4GQD4_DROKI</name>
<feature type="compositionally biased region" description="Polar residues" evidence="1">
    <location>
        <begin position="151"/>
        <end position="167"/>
    </location>
</feature>
<dbReference type="Proteomes" id="UP001652661">
    <property type="component" value="Unplaced"/>
</dbReference>
<feature type="compositionally biased region" description="Low complexity" evidence="1">
    <location>
        <begin position="283"/>
        <end position="297"/>
    </location>
</feature>
<dbReference type="RefSeq" id="XP_041630544.1">
    <property type="nucleotide sequence ID" value="XM_041774610.2"/>
</dbReference>
<dbReference type="RefSeq" id="XP_041630635.2">
    <property type="nucleotide sequence ID" value="XM_041774701.2"/>
</dbReference>
<gene>
    <name evidence="6" type="primary">LOC138929364</name>
    <name evidence="3" type="synonym">LOC121501970</name>
    <name evidence="4" type="synonym">LOC121502057</name>
    <name evidence="5" type="synonym">LOC121502071</name>
    <name evidence="9" type="synonym">LOC121502093</name>
    <name evidence="7" type="synonym">LOC138929365</name>
    <name evidence="8" type="synonym">LOC138929368</name>
</gene>
<evidence type="ECO:0000313" key="6">
    <source>
        <dbReference type="RefSeq" id="XP_070144909.1"/>
    </source>
</evidence>
<evidence type="ECO:0000313" key="3">
    <source>
        <dbReference type="RefSeq" id="XP_041630544.1"/>
    </source>
</evidence>
<proteinExistence type="predicted"/>
<evidence type="ECO:0000313" key="2">
    <source>
        <dbReference type="Proteomes" id="UP001652661"/>
    </source>
</evidence>
<dbReference type="RefSeq" id="XP_070144912.1">
    <property type="nucleotide sequence ID" value="XM_070288811.1"/>
</dbReference>
<evidence type="ECO:0000313" key="9">
    <source>
        <dbReference type="RefSeq" id="XP_070144921.1"/>
    </source>
</evidence>
<keyword evidence="2" id="KW-1185">Reference proteome</keyword>
<dbReference type="RefSeq" id="XP_070144909.1">
    <property type="nucleotide sequence ID" value="XM_070288808.1"/>
</dbReference>
<evidence type="ECO:0000313" key="5">
    <source>
        <dbReference type="RefSeq" id="XP_041630664.1"/>
    </source>
</evidence>
<feature type="compositionally biased region" description="Low complexity" evidence="1">
    <location>
        <begin position="168"/>
        <end position="181"/>
    </location>
</feature>
<sequence length="357" mass="38504">MENKPKKTITKKKTSGNQSTTITATSTLLQFYAKHTQEMKKLAKPVQSPASRKHEPHDSELEVDTDIDVENDEVGQAINDHLTTGTMQLPDKFCEKAANITETNPPPTPILGAGNSVEETTSDAASRATTSKPQPRTPTPNRNLFPDELNETATQQEASGKSNQTTEPEPFQLPGFQLPQPEQDDNESIISISSSISSSTQNTAALNPDMRKILKELGVSATICQKIAETMAANYSENEEDNNNAKGGTHTDENTAPASGKSDPKPRAKKQIRGGSSSKGHRPATPSASASTSTRPTLPTCNCSSTRKILMENTEKLASMLEVVATKLENMAADTKITNIITKPIPNKSSMLSDEDE</sequence>
<feature type="region of interest" description="Disordered" evidence="1">
    <location>
        <begin position="235"/>
        <end position="302"/>
    </location>
</feature>
<feature type="region of interest" description="Disordered" evidence="1">
    <location>
        <begin position="99"/>
        <end position="204"/>
    </location>
</feature>
<protein>
    <submittedName>
        <fullName evidence="5 7">Uncharacterized protein isoform X2</fullName>
    </submittedName>
</protein>
<reference evidence="3 4" key="1">
    <citation type="submission" date="2025-05" db="UniProtKB">
        <authorList>
            <consortium name="RefSeq"/>
        </authorList>
    </citation>
    <scope>IDENTIFICATION</scope>
    <source>
        <strain evidence="3 4">14028-0561.14</strain>
        <tissue evidence="3 4">Whole fly</tissue>
    </source>
</reference>
<dbReference type="RefSeq" id="XP_070144913.1">
    <property type="nucleotide sequence ID" value="XM_070288812.1"/>
</dbReference>
<dbReference type="GeneID" id="138929364"/>
<accession>A0ABM4GQD4</accession>
<evidence type="ECO:0000313" key="7">
    <source>
        <dbReference type="RefSeq" id="XP_070144912.1"/>
    </source>
</evidence>
<dbReference type="RefSeq" id="XP_070144921.1">
    <property type="nucleotide sequence ID" value="XM_070288820.1"/>
</dbReference>
<evidence type="ECO:0000313" key="4">
    <source>
        <dbReference type="RefSeq" id="XP_041630635.2"/>
    </source>
</evidence>
<evidence type="ECO:0000256" key="1">
    <source>
        <dbReference type="SAM" id="MobiDB-lite"/>
    </source>
</evidence>
<feature type="compositionally biased region" description="Low complexity" evidence="1">
    <location>
        <begin position="122"/>
        <end position="131"/>
    </location>
</feature>
<feature type="compositionally biased region" description="Low complexity" evidence="1">
    <location>
        <begin position="188"/>
        <end position="199"/>
    </location>
</feature>
<evidence type="ECO:0000313" key="8">
    <source>
        <dbReference type="RefSeq" id="XP_070144913.1"/>
    </source>
</evidence>
<organism evidence="2 6">
    <name type="scientific">Drosophila kikkawai</name>
    <name type="common">Fruit fly</name>
    <dbReference type="NCBI Taxonomy" id="30033"/>
    <lineage>
        <taxon>Eukaryota</taxon>
        <taxon>Metazoa</taxon>
        <taxon>Ecdysozoa</taxon>
        <taxon>Arthropoda</taxon>
        <taxon>Hexapoda</taxon>
        <taxon>Insecta</taxon>
        <taxon>Pterygota</taxon>
        <taxon>Neoptera</taxon>
        <taxon>Endopterygota</taxon>
        <taxon>Diptera</taxon>
        <taxon>Brachycera</taxon>
        <taxon>Muscomorpha</taxon>
        <taxon>Ephydroidea</taxon>
        <taxon>Drosophilidae</taxon>
        <taxon>Drosophila</taxon>
        <taxon>Sophophora</taxon>
    </lineage>
</organism>
<feature type="region of interest" description="Disordered" evidence="1">
    <location>
        <begin position="40"/>
        <end position="69"/>
    </location>
</feature>